<keyword evidence="3" id="KW-1185">Reference proteome</keyword>
<comment type="caution">
    <text evidence="2">The sequence shown here is derived from an EMBL/GenBank/DDBJ whole genome shotgun (WGS) entry which is preliminary data.</text>
</comment>
<gene>
    <name evidence="2" type="ORF">ElyMa_002140000</name>
</gene>
<keyword evidence="1" id="KW-0812">Transmembrane</keyword>
<dbReference type="Proteomes" id="UP000762676">
    <property type="component" value="Unassembled WGS sequence"/>
</dbReference>
<evidence type="ECO:0000256" key="1">
    <source>
        <dbReference type="SAM" id="Phobius"/>
    </source>
</evidence>
<keyword evidence="1" id="KW-1133">Transmembrane helix</keyword>
<organism evidence="2 3">
    <name type="scientific">Elysia marginata</name>
    <dbReference type="NCBI Taxonomy" id="1093978"/>
    <lineage>
        <taxon>Eukaryota</taxon>
        <taxon>Metazoa</taxon>
        <taxon>Spiralia</taxon>
        <taxon>Lophotrochozoa</taxon>
        <taxon>Mollusca</taxon>
        <taxon>Gastropoda</taxon>
        <taxon>Heterobranchia</taxon>
        <taxon>Euthyneura</taxon>
        <taxon>Panpulmonata</taxon>
        <taxon>Sacoglossa</taxon>
        <taxon>Placobranchoidea</taxon>
        <taxon>Plakobranchidae</taxon>
        <taxon>Elysia</taxon>
    </lineage>
</organism>
<proteinExistence type="predicted"/>
<dbReference type="EMBL" id="BMAT01004451">
    <property type="protein sequence ID" value="GFR73551.1"/>
    <property type="molecule type" value="Genomic_DNA"/>
</dbReference>
<name>A0AAV4FMG8_9GAST</name>
<reference evidence="2 3" key="1">
    <citation type="journal article" date="2021" name="Elife">
        <title>Chloroplast acquisition without the gene transfer in kleptoplastic sea slugs, Plakobranchus ocellatus.</title>
        <authorList>
            <person name="Maeda T."/>
            <person name="Takahashi S."/>
            <person name="Yoshida T."/>
            <person name="Shimamura S."/>
            <person name="Takaki Y."/>
            <person name="Nagai Y."/>
            <person name="Toyoda A."/>
            <person name="Suzuki Y."/>
            <person name="Arimoto A."/>
            <person name="Ishii H."/>
            <person name="Satoh N."/>
            <person name="Nishiyama T."/>
            <person name="Hasebe M."/>
            <person name="Maruyama T."/>
            <person name="Minagawa J."/>
            <person name="Obokata J."/>
            <person name="Shigenobu S."/>
        </authorList>
    </citation>
    <scope>NUCLEOTIDE SEQUENCE [LARGE SCALE GENOMIC DNA]</scope>
</reference>
<keyword evidence="1" id="KW-0472">Membrane</keyword>
<accession>A0AAV4FMG8</accession>
<evidence type="ECO:0000313" key="2">
    <source>
        <dbReference type="EMBL" id="GFR73551.1"/>
    </source>
</evidence>
<feature type="transmembrane region" description="Helical" evidence="1">
    <location>
        <begin position="60"/>
        <end position="91"/>
    </location>
</feature>
<sequence>MCKFKSKHTFRRYSSVSCRYGNSSGDSFSSKQSVRFSLCVDDPVRMCTEAKASFYAYKSLVVLVVVVVVVVVKVVVVLVVAAALVVVTIGVGQVKLLKLKLDYFQFSPINC</sequence>
<protein>
    <recommendedName>
        <fullName evidence="4">Transmembrane protein</fullName>
    </recommendedName>
</protein>
<dbReference type="AlphaFoldDB" id="A0AAV4FMG8"/>
<evidence type="ECO:0008006" key="4">
    <source>
        <dbReference type="Google" id="ProtNLM"/>
    </source>
</evidence>
<evidence type="ECO:0000313" key="3">
    <source>
        <dbReference type="Proteomes" id="UP000762676"/>
    </source>
</evidence>